<dbReference type="AlphaFoldDB" id="A0A4C1W0R8"/>
<proteinExistence type="predicted"/>
<gene>
    <name evidence="1" type="ORF">EVAR_30489_1</name>
</gene>
<protein>
    <submittedName>
        <fullName evidence="1">Uncharacterized protein</fullName>
    </submittedName>
</protein>
<dbReference type="EMBL" id="BGZK01000440">
    <property type="protein sequence ID" value="GBP43655.1"/>
    <property type="molecule type" value="Genomic_DNA"/>
</dbReference>
<organism evidence="1 2">
    <name type="scientific">Eumeta variegata</name>
    <name type="common">Bagworm moth</name>
    <name type="synonym">Eumeta japonica</name>
    <dbReference type="NCBI Taxonomy" id="151549"/>
    <lineage>
        <taxon>Eukaryota</taxon>
        <taxon>Metazoa</taxon>
        <taxon>Ecdysozoa</taxon>
        <taxon>Arthropoda</taxon>
        <taxon>Hexapoda</taxon>
        <taxon>Insecta</taxon>
        <taxon>Pterygota</taxon>
        <taxon>Neoptera</taxon>
        <taxon>Endopterygota</taxon>
        <taxon>Lepidoptera</taxon>
        <taxon>Glossata</taxon>
        <taxon>Ditrysia</taxon>
        <taxon>Tineoidea</taxon>
        <taxon>Psychidae</taxon>
        <taxon>Oiketicinae</taxon>
        <taxon>Eumeta</taxon>
    </lineage>
</organism>
<sequence length="113" mass="12714">MDNDIVDVCKLVKDRQLDILCVNEIKRKGSGGIIKHGSFETYCSSVDQSQRRCICPDMFKPLEEMKEFLADALTSAQSAQCPYIMLVKCDQNERIVILDDLNGMHTAGLIEKS</sequence>
<keyword evidence="2" id="KW-1185">Reference proteome</keyword>
<dbReference type="Proteomes" id="UP000299102">
    <property type="component" value="Unassembled WGS sequence"/>
</dbReference>
<dbReference type="OrthoDB" id="412793at2759"/>
<comment type="caution">
    <text evidence="1">The sequence shown here is derived from an EMBL/GenBank/DDBJ whole genome shotgun (WGS) entry which is preliminary data.</text>
</comment>
<name>A0A4C1W0R8_EUMVA</name>
<accession>A0A4C1W0R8</accession>
<evidence type="ECO:0000313" key="2">
    <source>
        <dbReference type="Proteomes" id="UP000299102"/>
    </source>
</evidence>
<evidence type="ECO:0000313" key="1">
    <source>
        <dbReference type="EMBL" id="GBP43655.1"/>
    </source>
</evidence>
<reference evidence="1 2" key="1">
    <citation type="journal article" date="2019" name="Commun. Biol.">
        <title>The bagworm genome reveals a unique fibroin gene that provides high tensile strength.</title>
        <authorList>
            <person name="Kono N."/>
            <person name="Nakamura H."/>
            <person name="Ohtoshi R."/>
            <person name="Tomita M."/>
            <person name="Numata K."/>
            <person name="Arakawa K."/>
        </authorList>
    </citation>
    <scope>NUCLEOTIDE SEQUENCE [LARGE SCALE GENOMIC DNA]</scope>
</reference>